<dbReference type="SUPFAM" id="SSF143081">
    <property type="entry name" value="BB1717-like"/>
    <property type="match status" value="1"/>
</dbReference>
<evidence type="ECO:0000256" key="7">
    <source>
        <dbReference type="ARBA" id="ARBA00023239"/>
    </source>
</evidence>
<keyword evidence="5" id="KW-0190">Covalent protein-DNA linkage</keyword>
<dbReference type="PANTHER" id="PTHR13604:SF0">
    <property type="entry name" value="ABASIC SITE PROCESSING PROTEIN HMCES"/>
    <property type="match status" value="1"/>
</dbReference>
<gene>
    <name evidence="10" type="ORF">NOR51B_2872</name>
</gene>
<evidence type="ECO:0000256" key="5">
    <source>
        <dbReference type="ARBA" id="ARBA00023124"/>
    </source>
</evidence>
<dbReference type="InterPro" id="IPR036590">
    <property type="entry name" value="SRAP-like"/>
</dbReference>
<dbReference type="GO" id="GO:0106300">
    <property type="term" value="P:protein-DNA covalent cross-linking repair"/>
    <property type="evidence" value="ECO:0007669"/>
    <property type="project" value="InterPro"/>
</dbReference>
<dbReference type="HOGENOM" id="CLU_035990_6_2_6"/>
<keyword evidence="6" id="KW-0238">DNA-binding</keyword>
<dbReference type="EC" id="3.4.-.-" evidence="8"/>
<evidence type="ECO:0000256" key="3">
    <source>
        <dbReference type="ARBA" id="ARBA00022763"/>
    </source>
</evidence>
<keyword evidence="4 8" id="KW-0378">Hydrolase</keyword>
<evidence type="ECO:0000313" key="11">
    <source>
        <dbReference type="Proteomes" id="UP000004699"/>
    </source>
</evidence>
<dbReference type="AlphaFoldDB" id="B8KTR6"/>
<dbReference type="STRING" id="565045.NOR51B_2872"/>
<dbReference type="GO" id="GO:0008233">
    <property type="term" value="F:peptidase activity"/>
    <property type="evidence" value="ECO:0007669"/>
    <property type="project" value="UniProtKB-KW"/>
</dbReference>
<reference evidence="11" key="1">
    <citation type="journal article" date="2013" name="BMC Microbiol.">
        <title>Taxonomy and evolution of bacteriochlorophyll a-containing members of the OM60/NOR5 clade of marine gammaproteobacteria: description of Luminiphilus syltensis gen. nov., sp. nov., reclassification of Haliea rubra as Pseudohaliea rubra gen. nov., comb. nov., and emendation of Chromatocurvus halotolerans.</title>
        <authorList>
            <person name="Spring S."/>
            <person name="Riedel T."/>
            <person name="Sproer C."/>
            <person name="Yan S."/>
            <person name="Harder J."/>
            <person name="Fuchs B.M."/>
        </authorList>
    </citation>
    <scope>NUCLEOTIDE SEQUENCE [LARGE SCALE GENOMIC DNA]</scope>
    <source>
        <strain evidence="11">NOR51-B</strain>
    </source>
</reference>
<dbReference type="Gene3D" id="3.90.1680.10">
    <property type="entry name" value="SOS response associated peptidase-like"/>
    <property type="match status" value="1"/>
</dbReference>
<evidence type="ECO:0000313" key="10">
    <source>
        <dbReference type="EMBL" id="EED36919.1"/>
    </source>
</evidence>
<dbReference type="InterPro" id="IPR003738">
    <property type="entry name" value="SRAP"/>
</dbReference>
<keyword evidence="7" id="KW-0456">Lyase</keyword>
<evidence type="ECO:0000256" key="8">
    <source>
        <dbReference type="RuleBase" id="RU364100"/>
    </source>
</evidence>
<dbReference type="eggNOG" id="COG2135">
    <property type="taxonomic scope" value="Bacteria"/>
</dbReference>
<evidence type="ECO:0000256" key="4">
    <source>
        <dbReference type="ARBA" id="ARBA00022801"/>
    </source>
</evidence>
<accession>B8KTR6</accession>
<dbReference type="Proteomes" id="UP000004699">
    <property type="component" value="Unassembled WGS sequence"/>
</dbReference>
<keyword evidence="11" id="KW-1185">Reference proteome</keyword>
<name>B8KTR6_9GAMM</name>
<feature type="region of interest" description="Disordered" evidence="9">
    <location>
        <begin position="188"/>
        <end position="220"/>
    </location>
</feature>
<proteinExistence type="inferred from homology"/>
<keyword evidence="3" id="KW-0227">DNA damage</keyword>
<dbReference type="EMBL" id="DS999411">
    <property type="protein sequence ID" value="EED36919.1"/>
    <property type="molecule type" value="Genomic_DNA"/>
</dbReference>
<evidence type="ECO:0000256" key="9">
    <source>
        <dbReference type="SAM" id="MobiDB-lite"/>
    </source>
</evidence>
<sequence>MASKVLQTRPMCGRYVLTVNNRPELKTLGIEVRDRFNIAPQTEVLVLDETETPVLKPWDYSPSWADPAMHLINARSETLRQKPAFRGAKRCVFLADGWYEWHRDHRGKTPYYHHLGQELLYFAGIYNETSGCAIVTREAHDNLQFVHHRQPVLLESRAVPHWLEGHDLFASAISHQVECYPVSQAVNSPGNDGPSLIDPRQYQPTSSPTPALGESGDLFD</sequence>
<dbReference type="GO" id="GO:0016829">
    <property type="term" value="F:lyase activity"/>
    <property type="evidence" value="ECO:0007669"/>
    <property type="project" value="UniProtKB-KW"/>
</dbReference>
<evidence type="ECO:0000256" key="6">
    <source>
        <dbReference type="ARBA" id="ARBA00023125"/>
    </source>
</evidence>
<organism evidence="10 11">
    <name type="scientific">Luminiphilus syltensis NOR5-1B</name>
    <dbReference type="NCBI Taxonomy" id="565045"/>
    <lineage>
        <taxon>Bacteria</taxon>
        <taxon>Pseudomonadati</taxon>
        <taxon>Pseudomonadota</taxon>
        <taxon>Gammaproteobacteria</taxon>
        <taxon>Cellvibrionales</taxon>
        <taxon>Halieaceae</taxon>
        <taxon>Luminiphilus</taxon>
    </lineage>
</organism>
<evidence type="ECO:0000256" key="2">
    <source>
        <dbReference type="ARBA" id="ARBA00022670"/>
    </source>
</evidence>
<dbReference type="GO" id="GO:0003697">
    <property type="term" value="F:single-stranded DNA binding"/>
    <property type="evidence" value="ECO:0007669"/>
    <property type="project" value="InterPro"/>
</dbReference>
<comment type="similarity">
    <text evidence="1 8">Belongs to the SOS response-associated peptidase family.</text>
</comment>
<dbReference type="PANTHER" id="PTHR13604">
    <property type="entry name" value="DC12-RELATED"/>
    <property type="match status" value="1"/>
</dbReference>
<dbReference type="GO" id="GO:0006508">
    <property type="term" value="P:proteolysis"/>
    <property type="evidence" value="ECO:0007669"/>
    <property type="project" value="UniProtKB-KW"/>
</dbReference>
<dbReference type="Pfam" id="PF02586">
    <property type="entry name" value="SRAP"/>
    <property type="match status" value="1"/>
</dbReference>
<protein>
    <recommendedName>
        <fullName evidence="8">Abasic site processing protein</fullName>
        <ecNumber evidence="8">3.4.-.-</ecNumber>
    </recommendedName>
</protein>
<keyword evidence="2 8" id="KW-0645">Protease</keyword>
<evidence type="ECO:0000256" key="1">
    <source>
        <dbReference type="ARBA" id="ARBA00008136"/>
    </source>
</evidence>